<protein>
    <recommendedName>
        <fullName evidence="5">Lipoprotein</fullName>
    </recommendedName>
</protein>
<gene>
    <name evidence="3" type="ORF">PQO05_03405</name>
</gene>
<proteinExistence type="predicted"/>
<keyword evidence="2" id="KW-0732">Signal</keyword>
<dbReference type="EMBL" id="CP117167">
    <property type="protein sequence ID" value="WCT12980.1"/>
    <property type="molecule type" value="Genomic_DNA"/>
</dbReference>
<evidence type="ECO:0000256" key="2">
    <source>
        <dbReference type="SAM" id="SignalP"/>
    </source>
</evidence>
<reference evidence="3 4" key="1">
    <citation type="submission" date="2023-02" db="EMBL/GenBank/DDBJ databases">
        <title>Genome sequence of Mucilaginibacter jinjuensis strain KACC 16571.</title>
        <authorList>
            <person name="Kim S."/>
            <person name="Heo J."/>
            <person name="Kwon S.-W."/>
        </authorList>
    </citation>
    <scope>NUCLEOTIDE SEQUENCE [LARGE SCALE GENOMIC DNA]</scope>
    <source>
        <strain evidence="3 4">KACC 16571</strain>
    </source>
</reference>
<dbReference type="PROSITE" id="PS51257">
    <property type="entry name" value="PROKAR_LIPOPROTEIN"/>
    <property type="match status" value="1"/>
</dbReference>
<evidence type="ECO:0008006" key="5">
    <source>
        <dbReference type="Google" id="ProtNLM"/>
    </source>
</evidence>
<dbReference type="Proteomes" id="UP001216139">
    <property type="component" value="Chromosome"/>
</dbReference>
<dbReference type="RefSeq" id="WP_273631253.1">
    <property type="nucleotide sequence ID" value="NZ_CP117167.1"/>
</dbReference>
<evidence type="ECO:0000313" key="4">
    <source>
        <dbReference type="Proteomes" id="UP001216139"/>
    </source>
</evidence>
<keyword evidence="4" id="KW-1185">Reference proteome</keyword>
<feature type="signal peptide" evidence="2">
    <location>
        <begin position="1"/>
        <end position="19"/>
    </location>
</feature>
<feature type="region of interest" description="Disordered" evidence="1">
    <location>
        <begin position="27"/>
        <end position="52"/>
    </location>
</feature>
<evidence type="ECO:0000313" key="3">
    <source>
        <dbReference type="EMBL" id="WCT12980.1"/>
    </source>
</evidence>
<feature type="chain" id="PRO_5047470199" description="Lipoprotein" evidence="2">
    <location>
        <begin position="20"/>
        <end position="52"/>
    </location>
</feature>
<organism evidence="3 4">
    <name type="scientific">Mucilaginibacter jinjuensis</name>
    <dbReference type="NCBI Taxonomy" id="1176721"/>
    <lineage>
        <taxon>Bacteria</taxon>
        <taxon>Pseudomonadati</taxon>
        <taxon>Bacteroidota</taxon>
        <taxon>Sphingobacteriia</taxon>
        <taxon>Sphingobacteriales</taxon>
        <taxon>Sphingobacteriaceae</taxon>
        <taxon>Mucilaginibacter</taxon>
    </lineage>
</organism>
<sequence>MKKILFGLALLFAMSASLSSCVVNRDHGRDHHYPHDDHHDDHHDGHYDDRYH</sequence>
<name>A0ABY7T922_9SPHI</name>
<accession>A0ABY7T922</accession>
<evidence type="ECO:0000256" key="1">
    <source>
        <dbReference type="SAM" id="MobiDB-lite"/>
    </source>
</evidence>